<dbReference type="RefSeq" id="WP_054374478.1">
    <property type="nucleotide sequence ID" value="NZ_AZYO01000077.1"/>
</dbReference>
<reference evidence="4" key="2">
    <citation type="submission" date="2015-01" db="EMBL/GenBank/DDBJ databases">
        <title>Draft genome sequence of potential hydrocarbon metabolising strain of Rhodococcus rhodochrous.</title>
        <authorList>
            <person name="Aggarwal R.K."/>
            <person name="Dawar C."/>
        </authorList>
    </citation>
    <scope>NUCLEOTIDE SEQUENCE [LARGE SCALE GENOMIC DNA]</scope>
    <source>
        <strain evidence="4">KG-21</strain>
    </source>
</reference>
<organism evidence="3 4">
    <name type="scientific">Rhodococcus rhodochrous KG-21</name>
    <dbReference type="NCBI Taxonomy" id="1441923"/>
    <lineage>
        <taxon>Bacteria</taxon>
        <taxon>Bacillati</taxon>
        <taxon>Actinomycetota</taxon>
        <taxon>Actinomycetes</taxon>
        <taxon>Mycobacteriales</taxon>
        <taxon>Nocardiaceae</taxon>
        <taxon>Rhodococcus</taxon>
    </lineage>
</organism>
<keyword evidence="2" id="KW-1133">Transmembrane helix</keyword>
<protein>
    <submittedName>
        <fullName evidence="3">Glucitol operon activator</fullName>
    </submittedName>
</protein>
<comment type="caution">
    <text evidence="3">The sequence shown here is derived from an EMBL/GenBank/DDBJ whole genome shotgun (WGS) entry which is preliminary data.</text>
</comment>
<evidence type="ECO:0000256" key="2">
    <source>
        <dbReference type="SAM" id="Phobius"/>
    </source>
</evidence>
<accession>A0A0M9WM77</accession>
<proteinExistence type="predicted"/>
<gene>
    <name evidence="3" type="ORF">Z051_21500</name>
</gene>
<evidence type="ECO:0000313" key="3">
    <source>
        <dbReference type="EMBL" id="KOS54167.1"/>
    </source>
</evidence>
<dbReference type="AlphaFoldDB" id="A0A0M9WM77"/>
<dbReference type="PATRIC" id="fig|1441923.3.peg.4674"/>
<keyword evidence="2" id="KW-0812">Transmembrane</keyword>
<keyword evidence="2" id="KW-0472">Membrane</keyword>
<sequence length="139" mass="15708">MSENRPPRRLALVVLVTVAAAGCLGLGFWQWTRFEAVGGTFQNLGYALQWPAFAFFCVYAYRRFVKLETEDAESQATGAPRSSEPKEPTEIPEDLLPQRPRAQIDPNADVDPDDPEARQMLEYNDYLAQLARRSDRSAQ</sequence>
<name>A0A0M9WM77_RHORH</name>
<feature type="transmembrane region" description="Helical" evidence="2">
    <location>
        <begin position="12"/>
        <end position="32"/>
    </location>
</feature>
<dbReference type="EMBL" id="AZYO01000077">
    <property type="protein sequence ID" value="KOS54167.1"/>
    <property type="molecule type" value="Genomic_DNA"/>
</dbReference>
<dbReference type="Proteomes" id="UP000037712">
    <property type="component" value="Unassembled WGS sequence"/>
</dbReference>
<evidence type="ECO:0000313" key="4">
    <source>
        <dbReference type="Proteomes" id="UP000037712"/>
    </source>
</evidence>
<dbReference type="PROSITE" id="PS51257">
    <property type="entry name" value="PROKAR_LIPOPROTEIN"/>
    <property type="match status" value="1"/>
</dbReference>
<reference evidence="3 4" key="1">
    <citation type="journal article" date="2015" name="Genome Announc.">
        <title>Draft Genome Sequence of Rhodococcus rhodochrous Strain KG-21, a Soil Isolate from Oil Fields of Krishna-Godavari Basin, India.</title>
        <authorList>
            <person name="Dawar C."/>
            <person name="Aggarwal R.K."/>
        </authorList>
    </citation>
    <scope>NUCLEOTIDE SEQUENCE [LARGE SCALE GENOMIC DNA]</scope>
    <source>
        <strain evidence="3 4">KG-21</strain>
    </source>
</reference>
<feature type="transmembrane region" description="Helical" evidence="2">
    <location>
        <begin position="44"/>
        <end position="61"/>
    </location>
</feature>
<feature type="region of interest" description="Disordered" evidence="1">
    <location>
        <begin position="70"/>
        <end position="118"/>
    </location>
</feature>
<evidence type="ECO:0000256" key="1">
    <source>
        <dbReference type="SAM" id="MobiDB-lite"/>
    </source>
</evidence>